<reference evidence="2" key="2">
    <citation type="submission" date="2025-08" db="UniProtKB">
        <authorList>
            <consortium name="Ensembl"/>
        </authorList>
    </citation>
    <scope>IDENTIFICATION</scope>
    <source>
        <strain evidence="2">Glennie</strain>
    </source>
</reference>
<feature type="compositionally biased region" description="Low complexity" evidence="1">
    <location>
        <begin position="1"/>
        <end position="17"/>
    </location>
</feature>
<feature type="compositionally biased region" description="Low complexity" evidence="1">
    <location>
        <begin position="164"/>
        <end position="178"/>
    </location>
</feature>
<feature type="compositionally biased region" description="Polar residues" evidence="1">
    <location>
        <begin position="236"/>
        <end position="246"/>
    </location>
</feature>
<name>A0A6I8PR37_ORNAN</name>
<keyword evidence="3" id="KW-1185">Reference proteome</keyword>
<evidence type="ECO:0000256" key="1">
    <source>
        <dbReference type="SAM" id="MobiDB-lite"/>
    </source>
</evidence>
<sequence>MAAGRGRGLRPAGGAPAEGRRPPIGRRAADVTGPAPAPWRRRAAMRAAGGGGGRHVGGGHVGGRDGGGPGGPARGRGRGGRTKRPWRPGPQNPFQGSVREGQGFAFRRKQKIQQKYTKFLRKKRESPVPSEAQFTETYPEHLRHLYVAEEATLGARRRRERQLSSGQSSPAVSSVTPPKKNKKKTSNQKAKEEYDMIVAERAARKQEAEISRPQDQACERIPEERRGIETDAVHLQATTEPRSSET</sequence>
<dbReference type="Proteomes" id="UP000002279">
    <property type="component" value="Chromosome 14"/>
</dbReference>
<protein>
    <recommendedName>
        <fullName evidence="4">Thyroid transcription factor 1-associated protein 26</fullName>
    </recommendedName>
</protein>
<reference evidence="2" key="3">
    <citation type="submission" date="2025-09" db="UniProtKB">
        <authorList>
            <consortium name="Ensembl"/>
        </authorList>
    </citation>
    <scope>IDENTIFICATION</scope>
    <source>
        <strain evidence="2">Glennie</strain>
    </source>
</reference>
<reference evidence="2 3" key="1">
    <citation type="journal article" date="2008" name="Nature">
        <title>Genome analysis of the platypus reveals unique signatures of evolution.</title>
        <authorList>
            <person name="Warren W.C."/>
            <person name="Hillier L.W."/>
            <person name="Marshall Graves J.A."/>
            <person name="Birney E."/>
            <person name="Ponting C.P."/>
            <person name="Grutzner F."/>
            <person name="Belov K."/>
            <person name="Miller W."/>
            <person name="Clarke L."/>
            <person name="Chinwalla A.T."/>
            <person name="Yang S.P."/>
            <person name="Heger A."/>
            <person name="Locke D.P."/>
            <person name="Miethke P."/>
            <person name="Waters P.D."/>
            <person name="Veyrunes F."/>
            <person name="Fulton L."/>
            <person name="Fulton B."/>
            <person name="Graves T."/>
            <person name="Wallis J."/>
            <person name="Puente X.S."/>
            <person name="Lopez-Otin C."/>
            <person name="Ordonez G.R."/>
            <person name="Eichler E.E."/>
            <person name="Chen L."/>
            <person name="Cheng Z."/>
            <person name="Deakin J.E."/>
            <person name="Alsop A."/>
            <person name="Thompson K."/>
            <person name="Kirby P."/>
            <person name="Papenfuss A.T."/>
            <person name="Wakefield M.J."/>
            <person name="Olender T."/>
            <person name="Lancet D."/>
            <person name="Huttley G.A."/>
            <person name="Smit A.F."/>
            <person name="Pask A."/>
            <person name="Temple-Smith P."/>
            <person name="Batzer M.A."/>
            <person name="Walker J.A."/>
            <person name="Konkel M.K."/>
            <person name="Harris R.S."/>
            <person name="Whittington C.M."/>
            <person name="Wong E.S."/>
            <person name="Gemmell N.J."/>
            <person name="Buschiazzo E."/>
            <person name="Vargas Jentzsch I.M."/>
            <person name="Merkel A."/>
            <person name="Schmitz J."/>
            <person name="Zemann A."/>
            <person name="Churakov G."/>
            <person name="Kriegs J.O."/>
            <person name="Brosius J."/>
            <person name="Murchison E.P."/>
            <person name="Sachidanandam R."/>
            <person name="Smith C."/>
            <person name="Hannon G.J."/>
            <person name="Tsend-Ayush E."/>
            <person name="McMillan D."/>
            <person name="Attenborough R."/>
            <person name="Rens W."/>
            <person name="Ferguson-Smith M."/>
            <person name="Lefevre C.M."/>
            <person name="Sharp J.A."/>
            <person name="Nicholas K.R."/>
            <person name="Ray D.A."/>
            <person name="Kube M."/>
            <person name="Reinhardt R."/>
            <person name="Pringle T.H."/>
            <person name="Taylor J."/>
            <person name="Jones R.C."/>
            <person name="Nixon B."/>
            <person name="Dacheux J.L."/>
            <person name="Niwa H."/>
            <person name="Sekita Y."/>
            <person name="Huang X."/>
            <person name="Stark A."/>
            <person name="Kheradpour P."/>
            <person name="Kellis M."/>
            <person name="Flicek P."/>
            <person name="Chen Y."/>
            <person name="Webber C."/>
            <person name="Hardison R."/>
            <person name="Nelson J."/>
            <person name="Hallsworth-Pepin K."/>
            <person name="Delehaunty K."/>
            <person name="Markovic C."/>
            <person name="Minx P."/>
            <person name="Feng Y."/>
            <person name="Kremitzki C."/>
            <person name="Mitreva M."/>
            <person name="Glasscock J."/>
            <person name="Wylie T."/>
            <person name="Wohldmann P."/>
            <person name="Thiru P."/>
            <person name="Nhan M.N."/>
            <person name="Pohl C.S."/>
            <person name="Smith S.M."/>
            <person name="Hou S."/>
            <person name="Nefedov M."/>
            <person name="de Jong P.J."/>
            <person name="Renfree M.B."/>
            <person name="Mardis E.R."/>
            <person name="Wilson R.K."/>
        </authorList>
    </citation>
    <scope>NUCLEOTIDE SEQUENCE [LARGE SCALE GENOMIC DNA]</scope>
    <source>
        <strain evidence="2 3">Glennie</strain>
    </source>
</reference>
<dbReference type="PRINTS" id="PR01854">
    <property type="entry name" value="BR22PROTEIN"/>
</dbReference>
<feature type="compositionally biased region" description="Gly residues" evidence="1">
    <location>
        <begin position="48"/>
        <end position="74"/>
    </location>
</feature>
<feature type="compositionally biased region" description="Basic and acidic residues" evidence="1">
    <location>
        <begin position="201"/>
        <end position="232"/>
    </location>
</feature>
<dbReference type="PANTHER" id="PTHR15657:SF1">
    <property type="entry name" value="THYROID TRANSCRIPTION FACTOR 1-ASSOCIATED PROTEIN 26"/>
    <property type="match status" value="1"/>
</dbReference>
<dbReference type="Bgee" id="ENSOANG00000042867">
    <property type="expression patterns" value="Expressed in fibroblast and 8 other cell types or tissues"/>
</dbReference>
<dbReference type="PANTHER" id="PTHR15657">
    <property type="entry name" value="THYROID TRANSCRIPTION FACTOR 1-ASSOCIATED PROTEIN 26"/>
    <property type="match status" value="1"/>
</dbReference>
<feature type="compositionally biased region" description="Basic residues" evidence="1">
    <location>
        <begin position="75"/>
        <end position="86"/>
    </location>
</feature>
<dbReference type="Ensembl" id="ENSOANT00000071718.1">
    <property type="protein sequence ID" value="ENSOANP00000054644.1"/>
    <property type="gene ID" value="ENSOANG00000042867.1"/>
</dbReference>
<dbReference type="InterPro" id="IPR013730">
    <property type="entry name" value="Fyv7/TAP26"/>
</dbReference>
<dbReference type="GeneTree" id="ENSGT00390000006546"/>
<evidence type="ECO:0000313" key="3">
    <source>
        <dbReference type="Proteomes" id="UP000002279"/>
    </source>
</evidence>
<evidence type="ECO:0000313" key="2">
    <source>
        <dbReference type="Ensembl" id="ENSOANP00000054644.1"/>
    </source>
</evidence>
<feature type="region of interest" description="Disordered" evidence="1">
    <location>
        <begin position="1"/>
        <end position="109"/>
    </location>
</feature>
<dbReference type="InParanoid" id="A0A6I8PR37"/>
<evidence type="ECO:0008006" key="4">
    <source>
        <dbReference type="Google" id="ProtNLM"/>
    </source>
</evidence>
<feature type="region of interest" description="Disordered" evidence="1">
    <location>
        <begin position="153"/>
        <end position="246"/>
    </location>
</feature>
<dbReference type="AlphaFoldDB" id="A0A6I8PR37"/>
<organism evidence="2 3">
    <name type="scientific">Ornithorhynchus anatinus</name>
    <name type="common">Duckbill platypus</name>
    <dbReference type="NCBI Taxonomy" id="9258"/>
    <lineage>
        <taxon>Eukaryota</taxon>
        <taxon>Metazoa</taxon>
        <taxon>Chordata</taxon>
        <taxon>Craniata</taxon>
        <taxon>Vertebrata</taxon>
        <taxon>Euteleostomi</taxon>
        <taxon>Mammalia</taxon>
        <taxon>Monotremata</taxon>
        <taxon>Ornithorhynchidae</taxon>
        <taxon>Ornithorhynchus</taxon>
    </lineage>
</organism>
<accession>A0A6I8PR37</accession>
<proteinExistence type="predicted"/>